<proteinExistence type="predicted"/>
<name>A0A3S0NKX9_9FLAO</name>
<reference evidence="1 2" key="1">
    <citation type="submission" date="2018-12" db="EMBL/GenBank/DDBJ databases">
        <title>Draft Genome Sequence of Chryseobacterium arthrosphaerae strain ED882-96 Isolated from the Blood of a Patient with Liver Cirrhosis in Taiwan.</title>
        <authorList>
            <person name="Lin J.-N."/>
            <person name="Lai C.-H."/>
            <person name="Yang C.-H."/>
            <person name="Huang Y.-H."/>
        </authorList>
    </citation>
    <scope>NUCLEOTIDE SEQUENCE [LARGE SCALE GENOMIC DNA]</scope>
    <source>
        <strain evidence="1 2">ED882-96</strain>
    </source>
</reference>
<dbReference type="EMBL" id="RYFC01000003">
    <property type="protein sequence ID" value="RTZ46191.1"/>
    <property type="molecule type" value="Genomic_DNA"/>
</dbReference>
<protein>
    <submittedName>
        <fullName evidence="1">Uncharacterized protein</fullName>
    </submittedName>
</protein>
<evidence type="ECO:0000313" key="1">
    <source>
        <dbReference type="EMBL" id="RTZ46191.1"/>
    </source>
</evidence>
<dbReference type="Proteomes" id="UP000276953">
    <property type="component" value="Unassembled WGS sequence"/>
</dbReference>
<dbReference type="AlphaFoldDB" id="A0A3S0NKX9"/>
<accession>A0A3S0NKX9</accession>
<comment type="caution">
    <text evidence="1">The sequence shown here is derived from an EMBL/GenBank/DDBJ whole genome shotgun (WGS) entry which is preliminary data.</text>
</comment>
<evidence type="ECO:0000313" key="2">
    <source>
        <dbReference type="Proteomes" id="UP000276953"/>
    </source>
</evidence>
<organism evidence="1 2">
    <name type="scientific">Chryseobacterium arthrosphaerae</name>
    <dbReference type="NCBI Taxonomy" id="651561"/>
    <lineage>
        <taxon>Bacteria</taxon>
        <taxon>Pseudomonadati</taxon>
        <taxon>Bacteroidota</taxon>
        <taxon>Flavobacteriia</taxon>
        <taxon>Flavobacteriales</taxon>
        <taxon>Weeksellaceae</taxon>
        <taxon>Chryseobacterium group</taxon>
        <taxon>Chryseobacterium</taxon>
    </lineage>
</organism>
<gene>
    <name evidence="1" type="ORF">EJ377_17300</name>
</gene>
<sequence>MATYSEIIKLLPKAFTKISKFASFPKHIMLGKLISDTQLDSTRHQFYNSPVLDDERQHKGSRISEPF</sequence>